<dbReference type="SMART" id="SM01018">
    <property type="entry name" value="B12-binding_2"/>
    <property type="match status" value="1"/>
</dbReference>
<proteinExistence type="predicted"/>
<dbReference type="CDD" id="cd02065">
    <property type="entry name" value="B12-binding_like"/>
    <property type="match status" value="1"/>
</dbReference>
<comment type="caution">
    <text evidence="2">The sequence shown here is derived from an EMBL/GenBank/DDBJ whole genome shotgun (WGS) entry which is preliminary data.</text>
</comment>
<accession>A0ABQ1NRW2</accession>
<dbReference type="Pfam" id="PF02607">
    <property type="entry name" value="B12-binding_2"/>
    <property type="match status" value="1"/>
</dbReference>
<dbReference type="SUPFAM" id="SSF52242">
    <property type="entry name" value="Cobalamin (vitamin B12)-binding domain"/>
    <property type="match status" value="1"/>
</dbReference>
<name>A0ABQ1NRW2_9BACI</name>
<dbReference type="InterPro" id="IPR036594">
    <property type="entry name" value="Meth_synthase_dom"/>
</dbReference>
<keyword evidence="3" id="KW-1185">Reference proteome</keyword>
<gene>
    <name evidence="2" type="ORF">GCM10007216_10450</name>
</gene>
<sequence length="220" mass="25040">MTRKHYEKFAEYLLQGKEGEAVKLVDKLLTEHPRLYLFEDIITPAMYYIGVLWEKNEISVADEHLATAGCDFVISRLDAGVYENNFKSEKRKKIILLGAEEEQHYLGLKMVAGFYREKGWRVRYLGPNLPLDHALSQIKDWQPDVIGLSAALSYRLPVVKQMTEAFSQLSWSPGIIIGGRIAKKYDLSNLETGQVRVVKGLAELEQVHNVWKAGVVDETS</sequence>
<dbReference type="EMBL" id="BMCJ01000002">
    <property type="protein sequence ID" value="GGC81825.1"/>
    <property type="molecule type" value="Genomic_DNA"/>
</dbReference>
<dbReference type="Proteomes" id="UP000619534">
    <property type="component" value="Unassembled WGS sequence"/>
</dbReference>
<organism evidence="2 3">
    <name type="scientific">Thalassobacillus devorans</name>
    <dbReference type="NCBI Taxonomy" id="279813"/>
    <lineage>
        <taxon>Bacteria</taxon>
        <taxon>Bacillati</taxon>
        <taxon>Bacillota</taxon>
        <taxon>Bacilli</taxon>
        <taxon>Bacillales</taxon>
        <taxon>Bacillaceae</taxon>
        <taxon>Thalassobacillus</taxon>
    </lineage>
</organism>
<dbReference type="InterPro" id="IPR003759">
    <property type="entry name" value="Cbl-bd_cap"/>
</dbReference>
<evidence type="ECO:0000259" key="1">
    <source>
        <dbReference type="PROSITE" id="PS51332"/>
    </source>
</evidence>
<dbReference type="PROSITE" id="PS51332">
    <property type="entry name" value="B12_BINDING"/>
    <property type="match status" value="1"/>
</dbReference>
<protein>
    <submittedName>
        <fullName evidence="2">Cobalamin-binding protein</fullName>
    </submittedName>
</protein>
<dbReference type="Gene3D" id="1.10.1240.10">
    <property type="entry name" value="Methionine synthase domain"/>
    <property type="match status" value="1"/>
</dbReference>
<dbReference type="InterPro" id="IPR006158">
    <property type="entry name" value="Cobalamin-bd"/>
</dbReference>
<evidence type="ECO:0000313" key="3">
    <source>
        <dbReference type="Proteomes" id="UP000619534"/>
    </source>
</evidence>
<dbReference type="Pfam" id="PF02310">
    <property type="entry name" value="B12-binding"/>
    <property type="match status" value="1"/>
</dbReference>
<feature type="domain" description="B12-binding" evidence="1">
    <location>
        <begin position="91"/>
        <end position="220"/>
    </location>
</feature>
<evidence type="ECO:0000313" key="2">
    <source>
        <dbReference type="EMBL" id="GGC81825.1"/>
    </source>
</evidence>
<dbReference type="Gene3D" id="3.40.50.280">
    <property type="entry name" value="Cobalamin-binding domain"/>
    <property type="match status" value="1"/>
</dbReference>
<reference evidence="3" key="1">
    <citation type="journal article" date="2019" name="Int. J. Syst. Evol. Microbiol.">
        <title>The Global Catalogue of Microorganisms (GCM) 10K type strain sequencing project: providing services to taxonomists for standard genome sequencing and annotation.</title>
        <authorList>
            <consortium name="The Broad Institute Genomics Platform"/>
            <consortium name="The Broad Institute Genome Sequencing Center for Infectious Disease"/>
            <person name="Wu L."/>
            <person name="Ma J."/>
        </authorList>
    </citation>
    <scope>NUCLEOTIDE SEQUENCE [LARGE SCALE GENOMIC DNA]</scope>
    <source>
        <strain evidence="3">CCM 7282</strain>
    </source>
</reference>
<dbReference type="RefSeq" id="WP_062440975.1">
    <property type="nucleotide sequence ID" value="NZ_BMCJ01000002.1"/>
</dbReference>
<dbReference type="InterPro" id="IPR036724">
    <property type="entry name" value="Cobalamin-bd_sf"/>
</dbReference>